<feature type="transmembrane region" description="Helical" evidence="2">
    <location>
        <begin position="343"/>
        <end position="366"/>
    </location>
</feature>
<dbReference type="SUPFAM" id="SSF103473">
    <property type="entry name" value="MFS general substrate transporter"/>
    <property type="match status" value="1"/>
</dbReference>
<comment type="caution">
    <text evidence="3">The sequence shown here is derived from an EMBL/GenBank/DDBJ whole genome shotgun (WGS) entry which is preliminary data.</text>
</comment>
<feature type="transmembrane region" description="Helical" evidence="2">
    <location>
        <begin position="160"/>
        <end position="178"/>
    </location>
</feature>
<feature type="transmembrane region" description="Helical" evidence="2">
    <location>
        <begin position="378"/>
        <end position="396"/>
    </location>
</feature>
<feature type="transmembrane region" description="Helical" evidence="2">
    <location>
        <begin position="52"/>
        <end position="77"/>
    </location>
</feature>
<feature type="transmembrane region" description="Helical" evidence="2">
    <location>
        <begin position="467"/>
        <end position="488"/>
    </location>
</feature>
<feature type="transmembrane region" description="Helical" evidence="2">
    <location>
        <begin position="408"/>
        <end position="430"/>
    </location>
</feature>
<dbReference type="Gene3D" id="1.20.1250.20">
    <property type="entry name" value="MFS general substrate transporter like domains"/>
    <property type="match status" value="1"/>
</dbReference>
<dbReference type="PANTHER" id="PTHR37891">
    <property type="entry name" value="OS06G0113900 PROTEIN"/>
    <property type="match status" value="1"/>
</dbReference>
<evidence type="ECO:0000256" key="2">
    <source>
        <dbReference type="SAM" id="Phobius"/>
    </source>
</evidence>
<feature type="transmembrane region" description="Helical" evidence="2">
    <location>
        <begin position="229"/>
        <end position="253"/>
    </location>
</feature>
<keyword evidence="2" id="KW-1133">Transmembrane helix</keyword>
<feature type="transmembrane region" description="Helical" evidence="2">
    <location>
        <begin position="312"/>
        <end position="337"/>
    </location>
</feature>
<dbReference type="PANTHER" id="PTHR37891:SF1">
    <property type="entry name" value="OS06G0113900 PROTEIN"/>
    <property type="match status" value="1"/>
</dbReference>
<protein>
    <recommendedName>
        <fullName evidence="5">Major facilitator superfamily (MFS) profile domain-containing protein</fullName>
    </recommendedName>
</protein>
<feature type="transmembrane region" description="Helical" evidence="2">
    <location>
        <begin position="130"/>
        <end position="148"/>
    </location>
</feature>
<feature type="compositionally biased region" description="Basic and acidic residues" evidence="1">
    <location>
        <begin position="19"/>
        <end position="41"/>
    </location>
</feature>
<evidence type="ECO:0008006" key="5">
    <source>
        <dbReference type="Google" id="ProtNLM"/>
    </source>
</evidence>
<evidence type="ECO:0000313" key="3">
    <source>
        <dbReference type="EMBL" id="KAJ8509963.1"/>
    </source>
</evidence>
<dbReference type="AlphaFoldDB" id="A0AAV8RT59"/>
<evidence type="ECO:0000256" key="1">
    <source>
        <dbReference type="SAM" id="MobiDB-lite"/>
    </source>
</evidence>
<feature type="region of interest" description="Disordered" evidence="1">
    <location>
        <begin position="18"/>
        <end position="41"/>
    </location>
</feature>
<proteinExistence type="predicted"/>
<accession>A0AAV8RT59</accession>
<dbReference type="EMBL" id="JAQQAF010000001">
    <property type="protein sequence ID" value="KAJ8509963.1"/>
    <property type="molecule type" value="Genomic_DNA"/>
</dbReference>
<feature type="transmembrane region" description="Helical" evidence="2">
    <location>
        <begin position="265"/>
        <end position="285"/>
    </location>
</feature>
<keyword evidence="2" id="KW-0812">Transmembrane</keyword>
<feature type="transmembrane region" description="Helical" evidence="2">
    <location>
        <begin position="442"/>
        <end position="461"/>
    </location>
</feature>
<evidence type="ECO:0000313" key="4">
    <source>
        <dbReference type="Proteomes" id="UP001222027"/>
    </source>
</evidence>
<gene>
    <name evidence="3" type="ORF">OPV22_000397</name>
</gene>
<reference evidence="3 4" key="1">
    <citation type="submission" date="2022-12" db="EMBL/GenBank/DDBJ databases">
        <title>Chromosome-scale assembly of the Ensete ventricosum genome.</title>
        <authorList>
            <person name="Dussert Y."/>
            <person name="Stocks J."/>
            <person name="Wendawek A."/>
            <person name="Woldeyes F."/>
            <person name="Nichols R.A."/>
            <person name="Borrell J.S."/>
        </authorList>
    </citation>
    <scope>NUCLEOTIDE SEQUENCE [LARGE SCALE GENOMIC DNA]</scope>
    <source>
        <strain evidence="4">cv. Maze</strain>
        <tissue evidence="3">Seeds</tissue>
    </source>
</reference>
<name>A0AAV8RT59_ENSVE</name>
<keyword evidence="2" id="KW-0472">Membrane</keyword>
<dbReference type="InterPro" id="IPR036259">
    <property type="entry name" value="MFS_trans_sf"/>
</dbReference>
<keyword evidence="4" id="KW-1185">Reference proteome</keyword>
<organism evidence="3 4">
    <name type="scientific">Ensete ventricosum</name>
    <name type="common">Abyssinian banana</name>
    <name type="synonym">Musa ensete</name>
    <dbReference type="NCBI Taxonomy" id="4639"/>
    <lineage>
        <taxon>Eukaryota</taxon>
        <taxon>Viridiplantae</taxon>
        <taxon>Streptophyta</taxon>
        <taxon>Embryophyta</taxon>
        <taxon>Tracheophyta</taxon>
        <taxon>Spermatophyta</taxon>
        <taxon>Magnoliopsida</taxon>
        <taxon>Liliopsida</taxon>
        <taxon>Zingiberales</taxon>
        <taxon>Musaceae</taxon>
        <taxon>Ensete</taxon>
    </lineage>
</organism>
<dbReference type="Proteomes" id="UP001222027">
    <property type="component" value="Unassembled WGS sequence"/>
</dbReference>
<sequence length="516" mass="55434">MAETSSIHEEIAKCEAMADDGRCEDAETPEKKKQKIVADDHKEQTPEKMELVGWYVFGFCSYFVHEFLVPVLFPLMITQRAWPAFDLPPRPAHTPSGVACSQKEMTLYQRLVDRSIAVNGSRFSPLSWTTVSWAVGVVVAIPILMLIAHHLDHGNRQPPILIGAIVIGGFSCLLTGFFNTNWLFPLYIAAIAVASIIGTAAQARHLGLMVRDLTGGTTGKRHFRRRRAVGSWLSLHGTAAGSLGAAVMAAFTYHMLRRSDQLTSLWVVSIFSGLQWLTGIIYAAFSTRPGCSTPTSLARLAHLLTVFKNPHAIGGLAGVFLSSFACMCVFASCMLYIIGDLCIGPPLLLSLWAIYFTFPVVSLPALHPVQLVARADAISMQLLGFFISAFTSGLGFAFREDRWKRTHIILVCLLQSTANGILYAFGRALLMDCSPAGKEGAVAVWFALVRAAGACAGFAVGTTSPGSITAAFAAALLASLVGVFVLIFGNVSHAGAVVAAGHVKEAENGEMEGNID</sequence>
<feature type="transmembrane region" description="Helical" evidence="2">
    <location>
        <begin position="184"/>
        <end position="201"/>
    </location>
</feature>